<dbReference type="OrthoDB" id="7868265at2"/>
<name>A0A2S0UP19_9RHOB</name>
<evidence type="ECO:0000313" key="1">
    <source>
        <dbReference type="EMBL" id="AWB49559.1"/>
    </source>
</evidence>
<dbReference type="Pfam" id="PF15588">
    <property type="entry name" value="Imm10"/>
    <property type="match status" value="1"/>
</dbReference>
<dbReference type="InterPro" id="IPR028962">
    <property type="entry name" value="Imm10"/>
</dbReference>
<proteinExistence type="predicted"/>
<dbReference type="AlphaFoldDB" id="A0A2S0UP19"/>
<evidence type="ECO:0008006" key="3">
    <source>
        <dbReference type="Google" id="ProtNLM"/>
    </source>
</evidence>
<keyword evidence="2" id="KW-1185">Reference proteome</keyword>
<organism evidence="1 2">
    <name type="scientific">Paragemmobacter aquarius</name>
    <dbReference type="NCBI Taxonomy" id="2169400"/>
    <lineage>
        <taxon>Bacteria</taxon>
        <taxon>Pseudomonadati</taxon>
        <taxon>Pseudomonadota</taxon>
        <taxon>Alphaproteobacteria</taxon>
        <taxon>Rhodobacterales</taxon>
        <taxon>Paracoccaceae</taxon>
        <taxon>Paragemmobacter</taxon>
    </lineage>
</organism>
<dbReference type="EMBL" id="CP028918">
    <property type="protein sequence ID" value="AWB49559.1"/>
    <property type="molecule type" value="Genomic_DNA"/>
</dbReference>
<sequence>MADIEIRAQAFWTDTEDGTIAVGFASSEDPDDGYVLFEGTAGAPVKTVYVEVSDEIFGSDDAIEAVAFTDTGFTLTLTPRAASKFGMVREVEVHVAPDDAGGAAALVALKSLLG</sequence>
<reference evidence="1 2" key="1">
    <citation type="submission" date="2018-04" db="EMBL/GenBank/DDBJ databases">
        <title>Genome sequencing of Gemmobacter.</title>
        <authorList>
            <person name="Yi H."/>
            <person name="Baek M.-G."/>
        </authorList>
    </citation>
    <scope>NUCLEOTIDE SEQUENCE [LARGE SCALE GENOMIC DNA]</scope>
    <source>
        <strain evidence="1 2">HYN0069</strain>
    </source>
</reference>
<dbReference type="KEGG" id="geh:HYN69_14565"/>
<protein>
    <recommendedName>
        <fullName evidence="3">Immunity protein 10</fullName>
    </recommendedName>
</protein>
<gene>
    <name evidence="1" type="ORF">HYN69_14565</name>
</gene>
<evidence type="ECO:0000313" key="2">
    <source>
        <dbReference type="Proteomes" id="UP000244496"/>
    </source>
</evidence>
<accession>A0A2S0UP19</accession>
<dbReference type="RefSeq" id="WP_108436376.1">
    <property type="nucleotide sequence ID" value="NZ_CP028918.1"/>
</dbReference>
<dbReference type="Proteomes" id="UP000244496">
    <property type="component" value="Chromosome"/>
</dbReference>